<dbReference type="SUPFAM" id="SSF90123">
    <property type="entry name" value="ABC transporter transmembrane region"/>
    <property type="match status" value="2"/>
</dbReference>
<dbReference type="CDD" id="cd18579">
    <property type="entry name" value="ABC_6TM_ABCC_D1"/>
    <property type="match status" value="1"/>
</dbReference>
<dbReference type="Pfam" id="PF00005">
    <property type="entry name" value="ABC_tran"/>
    <property type="match status" value="2"/>
</dbReference>
<dbReference type="SUPFAM" id="SSF52540">
    <property type="entry name" value="P-loop containing nucleoside triphosphate hydrolases"/>
    <property type="match status" value="2"/>
</dbReference>
<dbReference type="CDD" id="cd18580">
    <property type="entry name" value="ABC_6TM_ABCC_D2"/>
    <property type="match status" value="1"/>
</dbReference>
<evidence type="ECO:0000259" key="12">
    <source>
        <dbReference type="PROSITE" id="PS50929"/>
    </source>
</evidence>
<evidence type="ECO:0000256" key="6">
    <source>
        <dbReference type="ARBA" id="ARBA00022741"/>
    </source>
</evidence>
<dbReference type="CDD" id="cd03250">
    <property type="entry name" value="ABCC_MRP_domain1"/>
    <property type="match status" value="1"/>
</dbReference>
<protein>
    <submittedName>
        <fullName evidence="13">Uncharacterized protein</fullName>
    </submittedName>
</protein>
<feature type="transmembrane region" description="Helical" evidence="10">
    <location>
        <begin position="133"/>
        <end position="155"/>
    </location>
</feature>
<dbReference type="GO" id="GO:0140359">
    <property type="term" value="F:ABC-type transporter activity"/>
    <property type="evidence" value="ECO:0007669"/>
    <property type="project" value="InterPro"/>
</dbReference>
<comment type="similarity">
    <text evidence="2">Belongs to the ABC transporter superfamily. ABCC family. Conjugate transporter (TC 3.A.1.208) subfamily.</text>
</comment>
<evidence type="ECO:0000256" key="7">
    <source>
        <dbReference type="ARBA" id="ARBA00022840"/>
    </source>
</evidence>
<dbReference type="InterPro" id="IPR003439">
    <property type="entry name" value="ABC_transporter-like_ATP-bd"/>
</dbReference>
<feature type="transmembrane region" description="Helical" evidence="10">
    <location>
        <begin position="1011"/>
        <end position="1036"/>
    </location>
</feature>
<dbReference type="CDD" id="cd03244">
    <property type="entry name" value="ABCC_MRP_domain2"/>
    <property type="match status" value="1"/>
</dbReference>
<feature type="transmembrane region" description="Helical" evidence="10">
    <location>
        <begin position="923"/>
        <end position="949"/>
    </location>
</feature>
<dbReference type="EMBL" id="MBFR01000601">
    <property type="protein sequence ID" value="PVU86817.1"/>
    <property type="molecule type" value="Genomic_DNA"/>
</dbReference>
<evidence type="ECO:0000256" key="3">
    <source>
        <dbReference type="ARBA" id="ARBA00022448"/>
    </source>
</evidence>
<keyword evidence="7" id="KW-0067">ATP-binding</keyword>
<dbReference type="InterPro" id="IPR036640">
    <property type="entry name" value="ABC1_TM_sf"/>
</dbReference>
<feature type="domain" description="ABC transporter" evidence="11">
    <location>
        <begin position="476"/>
        <end position="733"/>
    </location>
</feature>
<evidence type="ECO:0000313" key="13">
    <source>
        <dbReference type="EMBL" id="PVU86817.1"/>
    </source>
</evidence>
<dbReference type="InterPro" id="IPR017871">
    <property type="entry name" value="ABC_transporter-like_CS"/>
</dbReference>
<sequence>MTLIGGITEQGSDRLKGIKNASIWQKFTFGWMTNLIWNHGRHNKRFSLDILPDIVPKDDSGEISVSLKKAWEEEVSRGGRSLWRVLYKVFGRDFIITGAIGFLWSIFKILQAGALGFFIKYLRTPEKSLEEGIIYATALSLFNLFAAIAEHHYFFPATRIGYRTRVGLIALLFRKALNVSSSSMISTGEAVNLISNDVQSFESGMHFLNHIWLGPVELIMSVAFLWFNIGISAFVAVGIYLLMIPLQSYISICFKKIRANTVKFRDNRIKLLSDTLCGIEIVKLNAWENPLLSKVIGLRKLEYNSLKRANMLKGLNQALFTSSSQIVHLFTFTTLWALVVYGLGTNIGNKGVFQPENIFPCVSIFASMRHTMTLFLPKAFEYFGEIRVSIKRIEEFLLLPDYKLLSSNKSLDENHYPQDPKGKKKIIVFEDASFSWKSTIIPEKNISKKNKKTKKNNKAEKSIKYKQQISKLELSQEADDIDKLIERSILDNDLRILDSITFSIDQGSLCSIFGHVGSGKSSLCHAILGEMNILSGEASINLDENNINSYENKSTLITRVNVDIRNKLKNQYARVAYASQSPWIFCGTIKENILFGNPYEKDWFNQIIYACCLNKDFELFEDRENTIIGEKGSNLSGGQKARISLARAVYTRADLYVLDDPLSAVDPKVGSHLFENVLLGLLKDKTRILVTHQLQFVSKSDQIIVLKNGKIVESGPPNKISRLQEFILDEDDYGKKTKLGCLIEDISSEPNSNLLDHSEKLATSSDSSQEGTTDIFSKGFPLFSNTANIHLADISQQKNAINSDLACGKKTQISKKNGLKKSYLFSTLSKINRGKIFKKKQKKKTQIKKPETQYVIGTEEELKENRTSISSYRHFFRNGGSYPYITMCILFAIGMLILNMYADYYLSRWSVMSFEDKRNPKNVLIYAILIGCGTLLSITASILLYRLVIDSSNKLLHKMLYAVIYAPMSFFESQPLGRILNRFSKDQSNIDETLATTAVDTVVTFFQTLGALVFICMANAYLLVLVPLVIAIFIWLRQLYMKTSRHVKQIESITRSPVYSLLSETLDGLITVRAFASQDNFIKRFVSAQRDNSIAFFSFIGAARWLAFRLDLLNSFFICASAFSMLAARKSISPSLVALSMSYILSLVGLVQWCVRQSIEVEITFVSVERNVAYSNLTPEEPPEDEELESLLPPKHWPSNGKVAICDLNVQYKSSTKPVLHNITMDISPGEKVGIVGRTGAGKSSFVSSIFRLVEPFPNGCINIDGVNISDLRLNKLRSSISMIPQQPFLFEGSLRFNLDPWEEYSDEQIWAALEAAGLKIKVENMPDKLESKVVENGKNFSVGERQLISMCRAILQKKKLVVMDEATANVDLETDKQIQKSVHTHFKDSTVITIAHRLHTIIGAGYDKIAVFDHGKLIEFGHPHKLLQDRDSILSKMVADTGPKMEENLRMLASDEWNQKYNYQI</sequence>
<dbReference type="GO" id="GO:0016887">
    <property type="term" value="F:ATP hydrolysis activity"/>
    <property type="evidence" value="ECO:0007669"/>
    <property type="project" value="InterPro"/>
</dbReference>
<dbReference type="PROSITE" id="PS50893">
    <property type="entry name" value="ABC_TRANSPORTER_2"/>
    <property type="match status" value="2"/>
</dbReference>
<organism evidence="13 14">
    <name type="scientific">Smittium simulii</name>
    <dbReference type="NCBI Taxonomy" id="133385"/>
    <lineage>
        <taxon>Eukaryota</taxon>
        <taxon>Fungi</taxon>
        <taxon>Fungi incertae sedis</taxon>
        <taxon>Zoopagomycota</taxon>
        <taxon>Kickxellomycotina</taxon>
        <taxon>Harpellomycetes</taxon>
        <taxon>Harpellales</taxon>
        <taxon>Legeriomycetaceae</taxon>
        <taxon>Smittium</taxon>
    </lineage>
</organism>
<evidence type="ECO:0000256" key="1">
    <source>
        <dbReference type="ARBA" id="ARBA00004141"/>
    </source>
</evidence>
<dbReference type="Proteomes" id="UP000245383">
    <property type="component" value="Unassembled WGS sequence"/>
</dbReference>
<dbReference type="Pfam" id="PF00664">
    <property type="entry name" value="ABC_membrane"/>
    <property type="match status" value="2"/>
</dbReference>
<dbReference type="InterPro" id="IPR050173">
    <property type="entry name" value="ABC_transporter_C-like"/>
</dbReference>
<dbReference type="InterPro" id="IPR044726">
    <property type="entry name" value="ABCC_6TM_D2"/>
</dbReference>
<feature type="domain" description="ABC transmembrane type-1" evidence="12">
    <location>
        <begin position="95"/>
        <end position="332"/>
    </location>
</feature>
<dbReference type="GO" id="GO:0016020">
    <property type="term" value="C:membrane"/>
    <property type="evidence" value="ECO:0007669"/>
    <property type="project" value="UniProtKB-SubCell"/>
</dbReference>
<evidence type="ECO:0000256" key="5">
    <source>
        <dbReference type="ARBA" id="ARBA00022737"/>
    </source>
</evidence>
<keyword evidence="6" id="KW-0547">Nucleotide-binding</keyword>
<dbReference type="FunFam" id="3.40.50.300:FF:000973">
    <property type="entry name" value="Multidrug resistance-associated protein 4"/>
    <property type="match status" value="1"/>
</dbReference>
<dbReference type="SMART" id="SM00382">
    <property type="entry name" value="AAA"/>
    <property type="match status" value="2"/>
</dbReference>
<keyword evidence="4 10" id="KW-0812">Transmembrane</keyword>
<evidence type="ECO:0000256" key="10">
    <source>
        <dbReference type="SAM" id="Phobius"/>
    </source>
</evidence>
<gene>
    <name evidence="13" type="ORF">BB561_006533</name>
</gene>
<dbReference type="OrthoDB" id="6500128at2759"/>
<dbReference type="Gene3D" id="1.20.1560.10">
    <property type="entry name" value="ABC transporter type 1, transmembrane domain"/>
    <property type="match status" value="2"/>
</dbReference>
<evidence type="ECO:0000256" key="2">
    <source>
        <dbReference type="ARBA" id="ARBA00009726"/>
    </source>
</evidence>
<keyword evidence="9 10" id="KW-0472">Membrane</keyword>
<reference evidence="13 14" key="1">
    <citation type="journal article" date="2018" name="MBio">
        <title>Comparative Genomics Reveals the Core Gene Toolbox for the Fungus-Insect Symbiosis.</title>
        <authorList>
            <person name="Wang Y."/>
            <person name="Stata M."/>
            <person name="Wang W."/>
            <person name="Stajich J.E."/>
            <person name="White M.M."/>
            <person name="Moncalvo J.M."/>
        </authorList>
    </citation>
    <scope>NUCLEOTIDE SEQUENCE [LARGE SCALE GENOMIC DNA]</scope>
    <source>
        <strain evidence="13 14">SWE-8-4</strain>
    </source>
</reference>
<feature type="transmembrane region" description="Helical" evidence="10">
    <location>
        <begin position="233"/>
        <end position="254"/>
    </location>
</feature>
<dbReference type="InterPro" id="IPR003593">
    <property type="entry name" value="AAA+_ATPase"/>
</dbReference>
<dbReference type="PANTHER" id="PTHR24223">
    <property type="entry name" value="ATP-BINDING CASSETTE SUB-FAMILY C"/>
    <property type="match status" value="1"/>
</dbReference>
<dbReference type="FunFam" id="1.20.1560.10:FF:000013">
    <property type="entry name" value="ABC transporter C family member 2"/>
    <property type="match status" value="1"/>
</dbReference>
<dbReference type="STRING" id="133385.A0A2T9Y3D1"/>
<evidence type="ECO:0000256" key="8">
    <source>
        <dbReference type="ARBA" id="ARBA00022989"/>
    </source>
</evidence>
<dbReference type="InterPro" id="IPR044746">
    <property type="entry name" value="ABCC_6TM_D1"/>
</dbReference>
<keyword evidence="5" id="KW-0677">Repeat</keyword>
<keyword evidence="8 10" id="KW-1133">Transmembrane helix</keyword>
<keyword evidence="3" id="KW-0813">Transport</keyword>
<dbReference type="Gene3D" id="3.40.50.300">
    <property type="entry name" value="P-loop containing nucleotide triphosphate hydrolases"/>
    <property type="match status" value="2"/>
</dbReference>
<proteinExistence type="inferred from homology"/>
<name>A0A2T9Y3D1_9FUNG</name>
<dbReference type="PANTHER" id="PTHR24223:SF456">
    <property type="entry name" value="MULTIDRUG RESISTANCE-ASSOCIATED PROTEIN LETHAL(2)03659"/>
    <property type="match status" value="1"/>
</dbReference>
<accession>A0A2T9Y3D1</accession>
<dbReference type="InterPro" id="IPR011527">
    <property type="entry name" value="ABC1_TM_dom"/>
</dbReference>
<comment type="subcellular location">
    <subcellularLocation>
        <location evidence="1">Membrane</location>
        <topology evidence="1">Multi-pass membrane protein</topology>
    </subcellularLocation>
</comment>
<evidence type="ECO:0000313" key="14">
    <source>
        <dbReference type="Proteomes" id="UP000245383"/>
    </source>
</evidence>
<feature type="transmembrane region" description="Helical" evidence="10">
    <location>
        <begin position="1096"/>
        <end position="1123"/>
    </location>
</feature>
<dbReference type="InterPro" id="IPR027417">
    <property type="entry name" value="P-loop_NTPase"/>
</dbReference>
<feature type="domain" description="ABC transmembrane type-1" evidence="12">
    <location>
        <begin position="889"/>
        <end position="1162"/>
    </location>
</feature>
<dbReference type="GO" id="GO:0005524">
    <property type="term" value="F:ATP binding"/>
    <property type="evidence" value="ECO:0007669"/>
    <property type="project" value="UniProtKB-KW"/>
</dbReference>
<evidence type="ECO:0000256" key="4">
    <source>
        <dbReference type="ARBA" id="ARBA00022692"/>
    </source>
</evidence>
<evidence type="ECO:0000259" key="11">
    <source>
        <dbReference type="PROSITE" id="PS50893"/>
    </source>
</evidence>
<dbReference type="FunFam" id="3.40.50.300:FF:000163">
    <property type="entry name" value="Multidrug resistance-associated protein member 4"/>
    <property type="match status" value="1"/>
</dbReference>
<keyword evidence="14" id="KW-1185">Reference proteome</keyword>
<dbReference type="PROSITE" id="PS00211">
    <property type="entry name" value="ABC_TRANSPORTER_1"/>
    <property type="match status" value="2"/>
</dbReference>
<feature type="domain" description="ABC transporter" evidence="11">
    <location>
        <begin position="1205"/>
        <end position="1440"/>
    </location>
</feature>
<evidence type="ECO:0000256" key="9">
    <source>
        <dbReference type="ARBA" id="ARBA00023136"/>
    </source>
</evidence>
<comment type="caution">
    <text evidence="13">The sequence shown here is derived from an EMBL/GenBank/DDBJ whole genome shotgun (WGS) entry which is preliminary data.</text>
</comment>
<feature type="transmembrane region" description="Helical" evidence="10">
    <location>
        <begin position="94"/>
        <end position="121"/>
    </location>
</feature>
<dbReference type="PROSITE" id="PS50929">
    <property type="entry name" value="ABC_TM1F"/>
    <property type="match status" value="2"/>
</dbReference>
<feature type="transmembrane region" description="Helical" evidence="10">
    <location>
        <begin position="882"/>
        <end position="902"/>
    </location>
</feature>